<gene>
    <name evidence="4" type="ORF">ACJIZ3_012316</name>
</gene>
<dbReference type="AlphaFoldDB" id="A0ABD3ULQ5"/>
<evidence type="ECO:0000313" key="5">
    <source>
        <dbReference type="Proteomes" id="UP001634393"/>
    </source>
</evidence>
<evidence type="ECO:0000256" key="1">
    <source>
        <dbReference type="ARBA" id="ARBA00007626"/>
    </source>
</evidence>
<keyword evidence="2" id="KW-0677">Repeat</keyword>
<comment type="similarity">
    <text evidence="1">Belongs to the PPR family. P subfamily.</text>
</comment>
<protein>
    <recommendedName>
        <fullName evidence="6">Pentatricopeptide repeat-containing protein</fullName>
    </recommendedName>
</protein>
<dbReference type="Gene3D" id="1.25.40.10">
    <property type="entry name" value="Tetratricopeptide repeat domain"/>
    <property type="match status" value="7"/>
</dbReference>
<keyword evidence="5" id="KW-1185">Reference proteome</keyword>
<dbReference type="PANTHER" id="PTHR47941">
    <property type="entry name" value="PENTATRICOPEPTIDE REPEAT-CONTAINING PROTEIN 3, MITOCHONDRIAL"/>
    <property type="match status" value="1"/>
</dbReference>
<evidence type="ECO:0000256" key="2">
    <source>
        <dbReference type="ARBA" id="ARBA00022737"/>
    </source>
</evidence>
<dbReference type="Pfam" id="PF13041">
    <property type="entry name" value="PPR_2"/>
    <property type="match status" value="5"/>
</dbReference>
<feature type="repeat" description="PPR" evidence="3">
    <location>
        <begin position="332"/>
        <end position="366"/>
    </location>
</feature>
<feature type="repeat" description="PPR" evidence="3">
    <location>
        <begin position="367"/>
        <end position="401"/>
    </location>
</feature>
<dbReference type="Proteomes" id="UP001634393">
    <property type="component" value="Unassembled WGS sequence"/>
</dbReference>
<evidence type="ECO:0000313" key="4">
    <source>
        <dbReference type="EMBL" id="KAL3850434.1"/>
    </source>
</evidence>
<feature type="repeat" description="PPR" evidence="3">
    <location>
        <begin position="437"/>
        <end position="471"/>
    </location>
</feature>
<dbReference type="Pfam" id="PF01535">
    <property type="entry name" value="PPR"/>
    <property type="match status" value="2"/>
</dbReference>
<feature type="repeat" description="PPR" evidence="3">
    <location>
        <begin position="262"/>
        <end position="296"/>
    </location>
</feature>
<dbReference type="InterPro" id="IPR011990">
    <property type="entry name" value="TPR-like_helical_dom_sf"/>
</dbReference>
<feature type="repeat" description="PPR" evidence="3">
    <location>
        <begin position="612"/>
        <end position="646"/>
    </location>
</feature>
<feature type="repeat" description="PPR" evidence="3">
    <location>
        <begin position="402"/>
        <end position="436"/>
    </location>
</feature>
<feature type="repeat" description="PPR" evidence="3">
    <location>
        <begin position="733"/>
        <end position="767"/>
    </location>
</feature>
<feature type="repeat" description="PPR" evidence="3">
    <location>
        <begin position="297"/>
        <end position="331"/>
    </location>
</feature>
<evidence type="ECO:0008006" key="6">
    <source>
        <dbReference type="Google" id="ProtNLM"/>
    </source>
</evidence>
<organism evidence="4 5">
    <name type="scientific">Penstemon smallii</name>
    <dbReference type="NCBI Taxonomy" id="265156"/>
    <lineage>
        <taxon>Eukaryota</taxon>
        <taxon>Viridiplantae</taxon>
        <taxon>Streptophyta</taxon>
        <taxon>Embryophyta</taxon>
        <taxon>Tracheophyta</taxon>
        <taxon>Spermatophyta</taxon>
        <taxon>Magnoliopsida</taxon>
        <taxon>eudicotyledons</taxon>
        <taxon>Gunneridae</taxon>
        <taxon>Pentapetalae</taxon>
        <taxon>asterids</taxon>
        <taxon>lamiids</taxon>
        <taxon>Lamiales</taxon>
        <taxon>Plantaginaceae</taxon>
        <taxon>Cheloneae</taxon>
        <taxon>Penstemon</taxon>
    </lineage>
</organism>
<dbReference type="EMBL" id="JBJXBP010000001">
    <property type="protein sequence ID" value="KAL3850434.1"/>
    <property type="molecule type" value="Genomic_DNA"/>
</dbReference>
<comment type="caution">
    <text evidence="4">The sequence shown here is derived from an EMBL/GenBank/DDBJ whole genome shotgun (WGS) entry which is preliminary data.</text>
</comment>
<feature type="repeat" description="PPR" evidence="3">
    <location>
        <begin position="507"/>
        <end position="541"/>
    </location>
</feature>
<feature type="repeat" description="PPR" evidence="3">
    <location>
        <begin position="191"/>
        <end position="225"/>
    </location>
</feature>
<accession>A0ABD3ULQ5</accession>
<feature type="repeat" description="PPR" evidence="3">
    <location>
        <begin position="577"/>
        <end position="611"/>
    </location>
</feature>
<name>A0ABD3ULQ5_9LAMI</name>
<evidence type="ECO:0000256" key="3">
    <source>
        <dbReference type="PROSITE-ProRule" id="PRU00708"/>
    </source>
</evidence>
<dbReference type="Pfam" id="PF12854">
    <property type="entry name" value="PPR_1"/>
    <property type="match status" value="1"/>
</dbReference>
<dbReference type="NCBIfam" id="TIGR00756">
    <property type="entry name" value="PPR"/>
    <property type="match status" value="13"/>
</dbReference>
<dbReference type="PROSITE" id="PS51375">
    <property type="entry name" value="PPR"/>
    <property type="match status" value="14"/>
</dbReference>
<feature type="repeat" description="PPR" evidence="3">
    <location>
        <begin position="472"/>
        <end position="506"/>
    </location>
</feature>
<feature type="repeat" description="PPR" evidence="3">
    <location>
        <begin position="226"/>
        <end position="256"/>
    </location>
</feature>
<dbReference type="InterPro" id="IPR002885">
    <property type="entry name" value="PPR_rpt"/>
</dbReference>
<reference evidence="4 5" key="1">
    <citation type="submission" date="2024-12" db="EMBL/GenBank/DDBJ databases">
        <title>The unique morphological basis and parallel evolutionary history of personate flowers in Penstemon.</title>
        <authorList>
            <person name="Depatie T.H."/>
            <person name="Wessinger C.A."/>
        </authorList>
    </citation>
    <scope>NUCLEOTIDE SEQUENCE [LARGE SCALE GENOMIC DNA]</scope>
    <source>
        <strain evidence="4">WTNN_2</strain>
        <tissue evidence="4">Leaf</tissue>
    </source>
</reference>
<sequence length="873" mass="98106">MLLRAIRLQALPLKTHNFRALQSISLLSSLPNSDPLNDTVHHISTLLKKPNWQNNIRLKSFVSHMNPHLVSKIIAFHSHDIPLSLNFSKWVCKQSTYCYDIDSRINLLYLLVSDNLYGIVHKVLVFLIKECFSSKTDILKLIDAIDDMEKIGFRINYPCYSMLLMCLMKLDMGLMTFMVFKRMVEGGFVVDGIDYRTIVNALCKNGFVQAAEMFVSRVLKLGFELDVYVCTSLVLGNCRAGDLSEAFRVFELMSKEDGCGVNSVTFSILIHGLCEVGRLDEACKSKENMSVKGFQPSVRTYTILIKAMCDNGLVNKACSLFDEMIGKGCKPNVHTYTVMIDMLCKEVSINEANGMFRKMLKDGLYPSIVTYNALINGYCKEGRVVSAFELLGLMERRHCKPNIRTYNELFDGLCKIGKPHKAVTLLRKVINNGISPTEVTFNILIDGFCRVGEVAMAIEILRSMNSIGIKPDKFSYTGLIDGLCKMGKPEKASVFLGVMVKEGVSLDEVTLTTLIHGYCKIGKTKDGLVLFVEMIKNGCMTSPHIFNIFLDIISKEVKLVEENAILGKMIKYGLVPSVVTYTILVDGLCKRGDINSSLEMLESMRQVGCRPNVYAYTTIINCLCKFGKVEEAGNLFIEMQKDAVLPNEIIYGLLVKSYVAAGRLNLAFEILNTMSQNGCKPSSQIYLALLSGILKSEMEGSSRIFSPRFVFKDIDISHAIKLREKFVECGGHLVDIYNFLILGLSRVGRISESEYLIQEMVKNGLYPDSDVCASIIDHFYKSHDYDLCLEWIRRFLGYGCIFSFASYCPVIVGLQSEGRFSEADRLISDLLKDADVENQNAITPYIDFLVKGEEPCEILSFIEKIGHRERPVI</sequence>
<dbReference type="Pfam" id="PF13812">
    <property type="entry name" value="PPR_3"/>
    <property type="match status" value="1"/>
</dbReference>
<feature type="repeat" description="PPR" evidence="3">
    <location>
        <begin position="647"/>
        <end position="681"/>
    </location>
</feature>
<proteinExistence type="inferred from homology"/>